<keyword evidence="3" id="KW-1185">Reference proteome</keyword>
<evidence type="ECO:0000259" key="1">
    <source>
        <dbReference type="Pfam" id="PF01494"/>
    </source>
</evidence>
<feature type="domain" description="FAD-binding" evidence="1">
    <location>
        <begin position="3"/>
        <end position="217"/>
    </location>
</feature>
<name>A0A099SYC3_METMT</name>
<dbReference type="AlphaFoldDB" id="A0A099SYC3"/>
<dbReference type="RefSeq" id="WP_048195054.1">
    <property type="nucleotide sequence ID" value="NZ_CAAGSM010000001.1"/>
</dbReference>
<dbReference type="InterPro" id="IPR050407">
    <property type="entry name" value="Geranylgeranyl_reductase"/>
</dbReference>
<dbReference type="InterPro" id="IPR011777">
    <property type="entry name" value="Geranylgeranyl_Rdtase_fam"/>
</dbReference>
<dbReference type="OrthoDB" id="46008at2157"/>
<dbReference type="EMBL" id="JRHO01000014">
    <property type="protein sequence ID" value="KGK97907.1"/>
    <property type="molecule type" value="Genomic_DNA"/>
</dbReference>
<dbReference type="PANTHER" id="PTHR42685:SF18">
    <property type="entry name" value="DIGERANYLGERANYLGLYCEROPHOSPHOLIPID REDUCTASE"/>
    <property type="match status" value="1"/>
</dbReference>
<dbReference type="GO" id="GO:0016628">
    <property type="term" value="F:oxidoreductase activity, acting on the CH-CH group of donors, NAD or NADP as acceptor"/>
    <property type="evidence" value="ECO:0007669"/>
    <property type="project" value="InterPro"/>
</dbReference>
<sequence>MIYDVVVVGAGPTGSTAARYATRYGAKVLMIEEHSSIGTPVECTGLLSTRAVAECDIKPDDEFVLNSVRGAFVHSPNGTCLPIDGRKTKAYVVSRKIFDRDLVSMAVDAGAELMLKGRVTGLLEKDGIQFLSVMHMGRPTTIKARVVIGADGVKSTIARSAGLGRVDRVLSGVQIEAPYRSRGDDFVELFVGSNAPGFFAWTVPVSEKISRIGLAVEPGNEQNAINYLKGVISSNPQLSTGHSGCMLDLVVGGIPIGPLKRTYGNGVLIAGDAAGQVKPTSGGGIYTGAACAKIAGEVAAKAALDGDVSGERLSSYEKRWKAELGRELGIGMKIHDFVAGLNDDQLNELIGSMNNPAILEMITKYGDMDHPSILVKKLLNPMNSRHLIGVFRAFAKAVL</sequence>
<dbReference type="Proteomes" id="UP000029859">
    <property type="component" value="Unassembled WGS sequence"/>
</dbReference>
<comment type="caution">
    <text evidence="2">The sequence shown here is derived from an EMBL/GenBank/DDBJ whole genome shotgun (WGS) entry which is preliminary data.</text>
</comment>
<reference evidence="2 3" key="1">
    <citation type="submission" date="2014-09" db="EMBL/GenBank/DDBJ databases">
        <title>Draft genome sequence of an obligately methylotrophic methanogen, Methanococcoides methylutens, isolated from marine sediment.</title>
        <authorList>
            <person name="Guan Y."/>
            <person name="Ngugi D.K."/>
            <person name="Blom J."/>
            <person name="Ali S."/>
            <person name="Ferry J.G."/>
            <person name="Stingl U."/>
        </authorList>
    </citation>
    <scope>NUCLEOTIDE SEQUENCE [LARGE SCALE GENOMIC DNA]</scope>
    <source>
        <strain evidence="2 3">DSM 2657</strain>
    </source>
</reference>
<dbReference type="GO" id="GO:0071949">
    <property type="term" value="F:FAD binding"/>
    <property type="evidence" value="ECO:0007669"/>
    <property type="project" value="InterPro"/>
</dbReference>
<organism evidence="2 3">
    <name type="scientific">Methanococcoides methylutens</name>
    <dbReference type="NCBI Taxonomy" id="2226"/>
    <lineage>
        <taxon>Archaea</taxon>
        <taxon>Methanobacteriati</taxon>
        <taxon>Methanobacteriota</taxon>
        <taxon>Stenosarchaea group</taxon>
        <taxon>Methanomicrobia</taxon>
        <taxon>Methanosarcinales</taxon>
        <taxon>Methanosarcinaceae</taxon>
        <taxon>Methanococcoides</taxon>
    </lineage>
</organism>
<evidence type="ECO:0000313" key="2">
    <source>
        <dbReference type="EMBL" id="KGK97907.1"/>
    </source>
</evidence>
<dbReference type="InterPro" id="IPR036188">
    <property type="entry name" value="FAD/NAD-bd_sf"/>
</dbReference>
<dbReference type="InterPro" id="IPR002938">
    <property type="entry name" value="FAD-bd"/>
</dbReference>
<accession>A0A099SYC3</accession>
<dbReference type="Pfam" id="PF01494">
    <property type="entry name" value="FAD_binding_3"/>
    <property type="match status" value="1"/>
</dbReference>
<proteinExistence type="predicted"/>
<dbReference type="PANTHER" id="PTHR42685">
    <property type="entry name" value="GERANYLGERANYL DIPHOSPHATE REDUCTASE"/>
    <property type="match status" value="1"/>
</dbReference>
<dbReference type="PRINTS" id="PR00420">
    <property type="entry name" value="RNGMNOXGNASE"/>
</dbReference>
<dbReference type="Gene3D" id="3.30.9.10">
    <property type="entry name" value="D-Amino Acid Oxidase, subunit A, domain 2"/>
    <property type="match status" value="1"/>
</dbReference>
<dbReference type="Gene3D" id="3.50.50.60">
    <property type="entry name" value="FAD/NAD(P)-binding domain"/>
    <property type="match status" value="1"/>
</dbReference>
<dbReference type="SUPFAM" id="SSF51905">
    <property type="entry name" value="FAD/NAD(P)-binding domain"/>
    <property type="match status" value="1"/>
</dbReference>
<protein>
    <submittedName>
        <fullName evidence="2">Geranylgeranyl reductase</fullName>
    </submittedName>
</protein>
<dbReference type="NCBIfam" id="TIGR02032">
    <property type="entry name" value="GG-red-SF"/>
    <property type="match status" value="1"/>
</dbReference>
<gene>
    <name evidence="2" type="ORF">LI82_09115</name>
</gene>
<evidence type="ECO:0000313" key="3">
    <source>
        <dbReference type="Proteomes" id="UP000029859"/>
    </source>
</evidence>